<dbReference type="Pfam" id="PF00125">
    <property type="entry name" value="Histone"/>
    <property type="match status" value="1"/>
</dbReference>
<dbReference type="Proteomes" id="UP000027138">
    <property type="component" value="Unassembled WGS sequence"/>
</dbReference>
<evidence type="ECO:0000259" key="3">
    <source>
        <dbReference type="Pfam" id="PF16211"/>
    </source>
</evidence>
<feature type="domain" description="Core Histone H2A/H2B/H3" evidence="2">
    <location>
        <begin position="6"/>
        <end position="59"/>
    </location>
</feature>
<dbReference type="PRINTS" id="PR00620">
    <property type="entry name" value="HISTONEH2A"/>
</dbReference>
<sequence length="102" mass="11031">MVRYLKKGRYAGRIGVGAGVYMAGVLEYLCAEMLELAGNAACHSKKSRISPRHLMLALKMDDELDKLIGNVTISSGGVLPHIHNALMSKKNMEALSTSSNEP</sequence>
<evidence type="ECO:0000259" key="2">
    <source>
        <dbReference type="Pfam" id="PF00125"/>
    </source>
</evidence>
<keyword evidence="5" id="KW-1185">Reference proteome</keyword>
<dbReference type="InterPro" id="IPR009072">
    <property type="entry name" value="Histone-fold"/>
</dbReference>
<dbReference type="AlphaFoldDB" id="A0A067L0B2"/>
<dbReference type="CDD" id="cd00074">
    <property type="entry name" value="HFD_H2A"/>
    <property type="match status" value="1"/>
</dbReference>
<dbReference type="InterPro" id="IPR002119">
    <property type="entry name" value="Histone_H2A"/>
</dbReference>
<dbReference type="GO" id="GO:0030527">
    <property type="term" value="F:structural constituent of chromatin"/>
    <property type="evidence" value="ECO:0007669"/>
    <property type="project" value="InterPro"/>
</dbReference>
<dbReference type="PANTHER" id="PTHR23430">
    <property type="entry name" value="HISTONE H2A"/>
    <property type="match status" value="1"/>
</dbReference>
<dbReference type="EMBL" id="KK914317">
    <property type="protein sequence ID" value="KDP41891.1"/>
    <property type="molecule type" value="Genomic_DNA"/>
</dbReference>
<gene>
    <name evidence="4" type="ORF">JCGZ_26909</name>
</gene>
<dbReference type="InterPro" id="IPR032454">
    <property type="entry name" value="Histone_H2A_C"/>
</dbReference>
<dbReference type="Pfam" id="PF16211">
    <property type="entry name" value="Histone_H2A_C"/>
    <property type="match status" value="1"/>
</dbReference>
<comment type="similarity">
    <text evidence="1">Belongs to the histone H2A family.</text>
</comment>
<dbReference type="GO" id="GO:0046982">
    <property type="term" value="F:protein heterodimerization activity"/>
    <property type="evidence" value="ECO:0007669"/>
    <property type="project" value="InterPro"/>
</dbReference>
<reference evidence="4 5" key="1">
    <citation type="journal article" date="2014" name="PLoS ONE">
        <title>Global Analysis of Gene Expression Profiles in Physic Nut (Jatropha curcas L.) Seedlings Exposed to Salt Stress.</title>
        <authorList>
            <person name="Zhang L."/>
            <person name="Zhang C."/>
            <person name="Wu P."/>
            <person name="Chen Y."/>
            <person name="Li M."/>
            <person name="Jiang H."/>
            <person name="Wu G."/>
        </authorList>
    </citation>
    <scope>NUCLEOTIDE SEQUENCE [LARGE SCALE GENOMIC DNA]</scope>
    <source>
        <strain evidence="5">cv. GZQX0401</strain>
        <tissue evidence="4">Young leaves</tissue>
    </source>
</reference>
<dbReference type="STRING" id="180498.A0A067L0B2"/>
<keyword evidence="1" id="KW-0158">Chromosome</keyword>
<feature type="domain" description="Histone H2A C-terminal" evidence="3">
    <location>
        <begin position="62"/>
        <end position="92"/>
    </location>
</feature>
<keyword evidence="1" id="KW-0544">Nucleosome core</keyword>
<organism evidence="4 5">
    <name type="scientific">Jatropha curcas</name>
    <name type="common">Barbados nut</name>
    <dbReference type="NCBI Taxonomy" id="180498"/>
    <lineage>
        <taxon>Eukaryota</taxon>
        <taxon>Viridiplantae</taxon>
        <taxon>Streptophyta</taxon>
        <taxon>Embryophyta</taxon>
        <taxon>Tracheophyta</taxon>
        <taxon>Spermatophyta</taxon>
        <taxon>Magnoliopsida</taxon>
        <taxon>eudicotyledons</taxon>
        <taxon>Gunneridae</taxon>
        <taxon>Pentapetalae</taxon>
        <taxon>rosids</taxon>
        <taxon>fabids</taxon>
        <taxon>Malpighiales</taxon>
        <taxon>Euphorbiaceae</taxon>
        <taxon>Crotonoideae</taxon>
        <taxon>Jatropheae</taxon>
        <taxon>Jatropha</taxon>
    </lineage>
</organism>
<accession>A0A067L0B2</accession>
<keyword evidence="1" id="KW-0238">DNA-binding</keyword>
<evidence type="ECO:0000313" key="5">
    <source>
        <dbReference type="Proteomes" id="UP000027138"/>
    </source>
</evidence>
<comment type="subcellular location">
    <subcellularLocation>
        <location evidence="1">Nucleus</location>
    </subcellularLocation>
</comment>
<evidence type="ECO:0000256" key="1">
    <source>
        <dbReference type="RuleBase" id="RU003767"/>
    </source>
</evidence>
<comment type="subunit">
    <text evidence="1">The nucleosome is a histone octamer containing two molecules each of H2A, H2B, H3 and H4 assembled in one H3-H4 heterotetramer and two H2A-H2B heterodimers. The octamer wraps approximately 147 bp of DNA.</text>
</comment>
<evidence type="ECO:0000313" key="4">
    <source>
        <dbReference type="EMBL" id="KDP41891.1"/>
    </source>
</evidence>
<protein>
    <recommendedName>
        <fullName evidence="1">Histone H2A</fullName>
    </recommendedName>
</protein>
<dbReference type="SMART" id="SM00414">
    <property type="entry name" value="H2A"/>
    <property type="match status" value="1"/>
</dbReference>
<dbReference type="GO" id="GO:0000786">
    <property type="term" value="C:nucleosome"/>
    <property type="evidence" value="ECO:0007669"/>
    <property type="project" value="UniProtKB-KW"/>
</dbReference>
<keyword evidence="1" id="KW-0539">Nucleus</keyword>
<dbReference type="SUPFAM" id="SSF47113">
    <property type="entry name" value="Histone-fold"/>
    <property type="match status" value="1"/>
</dbReference>
<dbReference type="Gene3D" id="1.10.20.10">
    <property type="entry name" value="Histone, subunit A"/>
    <property type="match status" value="1"/>
</dbReference>
<dbReference type="OrthoDB" id="9421954at2759"/>
<name>A0A067L0B2_JATCU</name>
<dbReference type="GO" id="GO:0003677">
    <property type="term" value="F:DNA binding"/>
    <property type="evidence" value="ECO:0007669"/>
    <property type="project" value="UniProtKB-KW"/>
</dbReference>
<dbReference type="GO" id="GO:0005634">
    <property type="term" value="C:nucleus"/>
    <property type="evidence" value="ECO:0007669"/>
    <property type="project" value="UniProtKB-SubCell"/>
</dbReference>
<proteinExistence type="inferred from homology"/>
<dbReference type="InterPro" id="IPR007125">
    <property type="entry name" value="H2A/H2B/H3"/>
</dbReference>